<name>A0A2J6QH01_9HELO</name>
<dbReference type="OrthoDB" id="5985073at2759"/>
<evidence type="ECO:0000256" key="3">
    <source>
        <dbReference type="ARBA" id="ARBA00022729"/>
    </source>
</evidence>
<reference evidence="8 9" key="1">
    <citation type="submission" date="2016-05" db="EMBL/GenBank/DDBJ databases">
        <title>A degradative enzymes factory behind the ericoid mycorrhizal symbiosis.</title>
        <authorList>
            <consortium name="DOE Joint Genome Institute"/>
            <person name="Martino E."/>
            <person name="Morin E."/>
            <person name="Grelet G."/>
            <person name="Kuo A."/>
            <person name="Kohler A."/>
            <person name="Daghino S."/>
            <person name="Barry K."/>
            <person name="Choi C."/>
            <person name="Cichocki N."/>
            <person name="Clum A."/>
            <person name="Copeland A."/>
            <person name="Hainaut M."/>
            <person name="Haridas S."/>
            <person name="Labutti K."/>
            <person name="Lindquist E."/>
            <person name="Lipzen A."/>
            <person name="Khouja H.-R."/>
            <person name="Murat C."/>
            <person name="Ohm R."/>
            <person name="Olson A."/>
            <person name="Spatafora J."/>
            <person name="Veneault-Fourrey C."/>
            <person name="Henrissat B."/>
            <person name="Grigoriev I."/>
            <person name="Martin F."/>
            <person name="Perotto S."/>
        </authorList>
    </citation>
    <scope>NUCLEOTIDE SEQUENCE [LARGE SCALE GENOMIC DNA]</scope>
    <source>
        <strain evidence="8 9">UAMH 7357</strain>
    </source>
</reference>
<evidence type="ECO:0000313" key="8">
    <source>
        <dbReference type="EMBL" id="PMD25528.1"/>
    </source>
</evidence>
<evidence type="ECO:0000256" key="1">
    <source>
        <dbReference type="ARBA" id="ARBA00004167"/>
    </source>
</evidence>
<feature type="domain" description="WSC" evidence="7">
    <location>
        <begin position="37"/>
        <end position="128"/>
    </location>
</feature>
<evidence type="ECO:0000259" key="7">
    <source>
        <dbReference type="PROSITE" id="PS51212"/>
    </source>
</evidence>
<dbReference type="PANTHER" id="PTHR24269">
    <property type="entry name" value="KREMEN PROTEIN"/>
    <property type="match status" value="1"/>
</dbReference>
<dbReference type="STRING" id="1745343.A0A2J6QH01"/>
<accession>A0A2J6QH01</accession>
<evidence type="ECO:0000256" key="2">
    <source>
        <dbReference type="ARBA" id="ARBA00022692"/>
    </source>
</evidence>
<organism evidence="8 9">
    <name type="scientific">Hyaloscypha hepaticicola</name>
    <dbReference type="NCBI Taxonomy" id="2082293"/>
    <lineage>
        <taxon>Eukaryota</taxon>
        <taxon>Fungi</taxon>
        <taxon>Dikarya</taxon>
        <taxon>Ascomycota</taxon>
        <taxon>Pezizomycotina</taxon>
        <taxon>Leotiomycetes</taxon>
        <taxon>Helotiales</taxon>
        <taxon>Hyaloscyphaceae</taxon>
        <taxon>Hyaloscypha</taxon>
    </lineage>
</organism>
<comment type="subcellular location">
    <subcellularLocation>
        <location evidence="1">Membrane</location>
        <topology evidence="1">Single-pass membrane protein</topology>
    </subcellularLocation>
</comment>
<gene>
    <name evidence="8" type="ORF">NA56DRAFT_548576</name>
</gene>
<dbReference type="InterPro" id="IPR002889">
    <property type="entry name" value="WSC_carb-bd"/>
</dbReference>
<sequence length="128" mass="13397">LISEFCQGQVLTINRVSSTTSTAAATTSLGPEPTFGSWVEIGCYTEATNSRALTLGTKVNYSTMDLSICADYCQSLNAVYFGVEYSGECYCGDVLEAGSVPSPDGGCVMPCSGNPVEICGGSDRLNVY</sequence>
<feature type="non-terminal residue" evidence="8">
    <location>
        <position position="1"/>
    </location>
</feature>
<dbReference type="Pfam" id="PF01822">
    <property type="entry name" value="WSC"/>
    <property type="match status" value="1"/>
</dbReference>
<evidence type="ECO:0000256" key="5">
    <source>
        <dbReference type="ARBA" id="ARBA00023136"/>
    </source>
</evidence>
<keyword evidence="6" id="KW-0325">Glycoprotein</keyword>
<evidence type="ECO:0000313" key="9">
    <source>
        <dbReference type="Proteomes" id="UP000235672"/>
    </source>
</evidence>
<dbReference type="AlphaFoldDB" id="A0A2J6QH01"/>
<evidence type="ECO:0000256" key="4">
    <source>
        <dbReference type="ARBA" id="ARBA00022989"/>
    </source>
</evidence>
<evidence type="ECO:0000256" key="6">
    <source>
        <dbReference type="ARBA" id="ARBA00023180"/>
    </source>
</evidence>
<dbReference type="PANTHER" id="PTHR24269:SF16">
    <property type="entry name" value="PROTEIN SLG1"/>
    <property type="match status" value="1"/>
</dbReference>
<dbReference type="Proteomes" id="UP000235672">
    <property type="component" value="Unassembled WGS sequence"/>
</dbReference>
<keyword evidence="4" id="KW-1133">Transmembrane helix</keyword>
<dbReference type="GO" id="GO:0005886">
    <property type="term" value="C:plasma membrane"/>
    <property type="evidence" value="ECO:0007669"/>
    <property type="project" value="TreeGrafter"/>
</dbReference>
<feature type="non-terminal residue" evidence="8">
    <location>
        <position position="128"/>
    </location>
</feature>
<keyword evidence="9" id="KW-1185">Reference proteome</keyword>
<dbReference type="SMART" id="SM00321">
    <property type="entry name" value="WSC"/>
    <property type="match status" value="1"/>
</dbReference>
<dbReference type="PROSITE" id="PS51212">
    <property type="entry name" value="WSC"/>
    <property type="match status" value="1"/>
</dbReference>
<dbReference type="InterPro" id="IPR051836">
    <property type="entry name" value="Kremen_rcpt"/>
</dbReference>
<keyword evidence="2" id="KW-0812">Transmembrane</keyword>
<keyword evidence="3" id="KW-0732">Signal</keyword>
<protein>
    <submittedName>
        <fullName evidence="8">WSC-domain-containing protein</fullName>
    </submittedName>
</protein>
<dbReference type="EMBL" id="KZ613470">
    <property type="protein sequence ID" value="PMD25528.1"/>
    <property type="molecule type" value="Genomic_DNA"/>
</dbReference>
<proteinExistence type="predicted"/>
<keyword evidence="5" id="KW-0472">Membrane</keyword>